<dbReference type="Pfam" id="PF13480">
    <property type="entry name" value="Acetyltransf_6"/>
    <property type="match status" value="1"/>
</dbReference>
<dbReference type="PROSITE" id="PS51186">
    <property type="entry name" value="GNAT"/>
    <property type="match status" value="1"/>
</dbReference>
<dbReference type="InterPro" id="IPR000182">
    <property type="entry name" value="GNAT_dom"/>
</dbReference>
<proteinExistence type="predicted"/>
<dbReference type="InterPro" id="IPR038740">
    <property type="entry name" value="BioF2-like_GNAT_dom"/>
</dbReference>
<evidence type="ECO:0000313" key="2">
    <source>
        <dbReference type="EMBL" id="PXY22987.1"/>
    </source>
</evidence>
<dbReference type="InterPro" id="IPR038764">
    <property type="entry name" value="GNAT_N_AcTrfase_prd"/>
</dbReference>
<keyword evidence="3" id="KW-1185">Reference proteome</keyword>
<name>A0A2V4AQV2_9PSEU</name>
<comment type="caution">
    <text evidence="2">The sequence shown here is derived from an EMBL/GenBank/DDBJ whole genome shotgun (WGS) entry which is preliminary data.</text>
</comment>
<dbReference type="Proteomes" id="UP000249915">
    <property type="component" value="Unassembled WGS sequence"/>
</dbReference>
<dbReference type="InterPro" id="IPR016181">
    <property type="entry name" value="Acyl_CoA_acyltransferase"/>
</dbReference>
<evidence type="ECO:0000313" key="3">
    <source>
        <dbReference type="Proteomes" id="UP000249915"/>
    </source>
</evidence>
<organism evidence="2 3">
    <name type="scientific">Prauserella muralis</name>
    <dbReference type="NCBI Taxonomy" id="588067"/>
    <lineage>
        <taxon>Bacteria</taxon>
        <taxon>Bacillati</taxon>
        <taxon>Actinomycetota</taxon>
        <taxon>Actinomycetes</taxon>
        <taxon>Pseudonocardiales</taxon>
        <taxon>Pseudonocardiaceae</taxon>
        <taxon>Prauserella</taxon>
    </lineage>
</organism>
<dbReference type="Gene3D" id="3.40.630.30">
    <property type="match status" value="1"/>
</dbReference>
<dbReference type="EMBL" id="MASW01000005">
    <property type="protein sequence ID" value="PXY22987.1"/>
    <property type="molecule type" value="Genomic_DNA"/>
</dbReference>
<dbReference type="PANTHER" id="PTHR41700">
    <property type="entry name" value="GCN5-RELATED N-ACETYLTRANSFERASE"/>
    <property type="match status" value="1"/>
</dbReference>
<dbReference type="SUPFAM" id="SSF55729">
    <property type="entry name" value="Acyl-CoA N-acyltransferases (Nat)"/>
    <property type="match status" value="1"/>
</dbReference>
<evidence type="ECO:0000259" key="1">
    <source>
        <dbReference type="PROSITE" id="PS51186"/>
    </source>
</evidence>
<gene>
    <name evidence="2" type="ORF">BAY60_23440</name>
</gene>
<dbReference type="GO" id="GO:0016747">
    <property type="term" value="F:acyltransferase activity, transferring groups other than amino-acyl groups"/>
    <property type="evidence" value="ECO:0007669"/>
    <property type="project" value="InterPro"/>
</dbReference>
<reference evidence="2 3" key="1">
    <citation type="submission" date="2016-07" db="EMBL/GenBank/DDBJ databases">
        <title>Draft genome sequence of Prauserella muralis DSM 45305, isolated from a mould-covered wall in an indoor environment.</title>
        <authorList>
            <person name="Ruckert C."/>
            <person name="Albersmeier A."/>
            <person name="Jiang C.-L."/>
            <person name="Jiang Y."/>
            <person name="Kalinowski J."/>
            <person name="Schneider O."/>
            <person name="Winkler A."/>
            <person name="Zotchev S.B."/>
        </authorList>
    </citation>
    <scope>NUCLEOTIDE SEQUENCE [LARGE SCALE GENOMIC DNA]</scope>
    <source>
        <strain evidence="2 3">DSM 45305</strain>
    </source>
</reference>
<dbReference type="AlphaFoldDB" id="A0A2V4AQV2"/>
<protein>
    <recommendedName>
        <fullName evidence="1">N-acetyltransferase domain-containing protein</fullName>
    </recommendedName>
</protein>
<dbReference type="PANTHER" id="PTHR41700:SF1">
    <property type="entry name" value="N-ACETYLTRANSFERASE DOMAIN-CONTAINING PROTEIN"/>
    <property type="match status" value="1"/>
</dbReference>
<sequence>MEHPPEPLQPRPETQHARWAAEAAAGAAGVQVRELTDLADLEAVYQLYDGIWRPDPRNPPVTTELLRALTKGGNYVAGAYDGDRLLGACVGFFGAPSDGTMHSHIAGVSPAAAGRSVGFALKLHQRAWALARGVATISWTFDPLVCRNAYFNLGKLAAVPAEYLTNFYGGVNDGINGTDDTDRLLVRWELGSPRVRAACAGTPAVCDADAARALGAVAGLGRSADDRPVPGTVDAATVLVAVPRDIERLRATDPDGAVRWRRALRATLGPLLADGGRVTGFDRAGWYVISTAQGGNRR</sequence>
<accession>A0A2V4AQV2</accession>
<feature type="domain" description="N-acetyltransferase" evidence="1">
    <location>
        <begin position="30"/>
        <end position="178"/>
    </location>
</feature>